<dbReference type="Pfam" id="PF07996">
    <property type="entry name" value="T4SS"/>
    <property type="match status" value="1"/>
</dbReference>
<dbReference type="Proteomes" id="UP000594874">
    <property type="component" value="Chromosome"/>
</dbReference>
<dbReference type="EMBL" id="CP063091">
    <property type="protein sequence ID" value="QOR05306.1"/>
    <property type="molecule type" value="Genomic_DNA"/>
</dbReference>
<dbReference type="RefSeq" id="WP_084483709.1">
    <property type="nucleotide sequence ID" value="NZ_CP063091.1"/>
</dbReference>
<evidence type="ECO:0000313" key="3">
    <source>
        <dbReference type="Proteomes" id="UP000594874"/>
    </source>
</evidence>
<proteinExistence type="predicted"/>
<name>A0ABX6U049_9BACT</name>
<sequence length="161" mass="18862">MYNDFGRAYENIQDFNNKVLEDPQSFITDKIGETYKKYTLFDRCEKIESTQIKTACMVDMITYVAQEQSIQDHQKNLNEVSKTIAELDTKLRNSKDIKESQDIANALASESLKIQMIQASIEADNKIFELKRREKEEQLEQMHSQRINNFEYVPIPIQKGQ</sequence>
<protein>
    <submittedName>
        <fullName evidence="2">Uncharacterized protein</fullName>
    </submittedName>
</protein>
<dbReference type="Gene3D" id="1.20.58.430">
    <property type="entry name" value="Type IV secretion system, VirB5-domain"/>
    <property type="match status" value="1"/>
</dbReference>
<dbReference type="InterPro" id="IPR023220">
    <property type="entry name" value="T4SS_VirB5-domain"/>
</dbReference>
<evidence type="ECO:0000256" key="1">
    <source>
        <dbReference type="SAM" id="Coils"/>
    </source>
</evidence>
<keyword evidence="3" id="KW-1185">Reference proteome</keyword>
<accession>A0ABX6U049</accession>
<dbReference type="InterPro" id="IPR014158">
    <property type="entry name" value="T4SS_VirB5"/>
</dbReference>
<organism evidence="2 3">
    <name type="scientific">Campylobacter cuniculorum</name>
    <dbReference type="NCBI Taxonomy" id="374106"/>
    <lineage>
        <taxon>Bacteria</taxon>
        <taxon>Pseudomonadati</taxon>
        <taxon>Campylobacterota</taxon>
        <taxon>Epsilonproteobacteria</taxon>
        <taxon>Campylobacterales</taxon>
        <taxon>Campylobacteraceae</taxon>
        <taxon>Campylobacter</taxon>
    </lineage>
</organism>
<gene>
    <name evidence="2" type="ORF">A0071_06480</name>
</gene>
<keyword evidence="1" id="KW-0175">Coiled coil</keyword>
<dbReference type="SUPFAM" id="SSF101082">
    <property type="entry name" value="Typo IV secretion system protein TraC"/>
    <property type="match status" value="1"/>
</dbReference>
<evidence type="ECO:0000313" key="2">
    <source>
        <dbReference type="EMBL" id="QOR05306.1"/>
    </source>
</evidence>
<reference evidence="2 3" key="1">
    <citation type="submission" date="2020-10" db="EMBL/GenBank/DDBJ databases">
        <title>Campylobacter and Helicobacter PacBio genomes.</title>
        <authorList>
            <person name="Lane C."/>
        </authorList>
    </citation>
    <scope>NUCLEOTIDE SEQUENCE [LARGE SCALE GENOMIC DNA]</scope>
    <source>
        <strain evidence="2 3">2010D-8469</strain>
    </source>
</reference>
<feature type="coiled-coil region" evidence="1">
    <location>
        <begin position="63"/>
        <end position="90"/>
    </location>
</feature>